<feature type="compositionally biased region" description="Low complexity" evidence="2">
    <location>
        <begin position="35"/>
        <end position="46"/>
    </location>
</feature>
<feature type="compositionally biased region" description="Basic residues" evidence="2">
    <location>
        <begin position="433"/>
        <end position="444"/>
    </location>
</feature>
<dbReference type="Proteomes" id="UP001212152">
    <property type="component" value="Unassembled WGS sequence"/>
</dbReference>
<evidence type="ECO:0000256" key="2">
    <source>
        <dbReference type="SAM" id="MobiDB-lite"/>
    </source>
</evidence>
<gene>
    <name evidence="3" type="ORF">HDU87_003476</name>
</gene>
<feature type="compositionally biased region" description="Pro residues" evidence="2">
    <location>
        <begin position="380"/>
        <end position="389"/>
    </location>
</feature>
<feature type="region of interest" description="Disordered" evidence="2">
    <location>
        <begin position="363"/>
        <end position="444"/>
    </location>
</feature>
<evidence type="ECO:0000313" key="4">
    <source>
        <dbReference type="Proteomes" id="UP001212152"/>
    </source>
</evidence>
<accession>A0AAD5TM91</accession>
<protein>
    <submittedName>
        <fullName evidence="3">Uncharacterized protein</fullName>
    </submittedName>
</protein>
<dbReference type="AlphaFoldDB" id="A0AAD5TM91"/>
<reference evidence="3" key="1">
    <citation type="submission" date="2020-05" db="EMBL/GenBank/DDBJ databases">
        <title>Phylogenomic resolution of chytrid fungi.</title>
        <authorList>
            <person name="Stajich J.E."/>
            <person name="Amses K."/>
            <person name="Simmons R."/>
            <person name="Seto K."/>
            <person name="Myers J."/>
            <person name="Bonds A."/>
            <person name="Quandt C.A."/>
            <person name="Barry K."/>
            <person name="Liu P."/>
            <person name="Grigoriev I."/>
            <person name="Longcore J.E."/>
            <person name="James T.Y."/>
        </authorList>
    </citation>
    <scope>NUCLEOTIDE SEQUENCE</scope>
    <source>
        <strain evidence="3">JEL0379</strain>
    </source>
</reference>
<name>A0AAD5TM91_9FUNG</name>
<sequence>MSPLHIQPATGPSYLNAQPHRHPGARPPPFPAHDSSTTNSSGSATTARNAFLPEPAFGGGLYSTYEVVLLKRDLEAVMGELLRQLKVAIRELAGARITRAENDEAAANALNAERQRTIEQIKQSVATLQDSLRPQLENIAQNFESVVKQIETTESRLTALETLLATDLDSRHAHGQAEIERPCAAFETRIIAAVEQSLRKVHEKRDAALARERDAREALLAREREARDVWASSLTRTLAMSVGTRAVSTGNPDALHAPQATISPAADVTVRVKSESPVPDGNRARKQPRQRATQSTTRPLHAAAVPPRPVRTLPAAPIYVLDFEETENWTDMTAPAPSPFPSSHPVPQDSTEIIIVPDEEHDINPSAFSQPRATSARPPSRIPSPPPAQVPEHQPASKRQRAPPKKRKTIKKEGGAAPVRVRIPPDPNLRPVTRARKRKLQSDG</sequence>
<evidence type="ECO:0000256" key="1">
    <source>
        <dbReference type="SAM" id="Coils"/>
    </source>
</evidence>
<feature type="compositionally biased region" description="Basic residues" evidence="2">
    <location>
        <begin position="396"/>
        <end position="410"/>
    </location>
</feature>
<comment type="caution">
    <text evidence="3">The sequence shown here is derived from an EMBL/GenBank/DDBJ whole genome shotgun (WGS) entry which is preliminary data.</text>
</comment>
<proteinExistence type="predicted"/>
<keyword evidence="1" id="KW-0175">Coiled coil</keyword>
<keyword evidence="4" id="KW-1185">Reference proteome</keyword>
<evidence type="ECO:0000313" key="3">
    <source>
        <dbReference type="EMBL" id="KAJ3178653.1"/>
    </source>
</evidence>
<feature type="region of interest" description="Disordered" evidence="2">
    <location>
        <begin position="250"/>
        <end position="309"/>
    </location>
</feature>
<feature type="coiled-coil region" evidence="1">
    <location>
        <begin position="71"/>
        <end position="120"/>
    </location>
</feature>
<organism evidence="3 4">
    <name type="scientific">Geranomyces variabilis</name>
    <dbReference type="NCBI Taxonomy" id="109894"/>
    <lineage>
        <taxon>Eukaryota</taxon>
        <taxon>Fungi</taxon>
        <taxon>Fungi incertae sedis</taxon>
        <taxon>Chytridiomycota</taxon>
        <taxon>Chytridiomycota incertae sedis</taxon>
        <taxon>Chytridiomycetes</taxon>
        <taxon>Spizellomycetales</taxon>
        <taxon>Powellomycetaceae</taxon>
        <taxon>Geranomyces</taxon>
    </lineage>
</organism>
<dbReference type="EMBL" id="JADGJQ010000025">
    <property type="protein sequence ID" value="KAJ3178653.1"/>
    <property type="molecule type" value="Genomic_DNA"/>
</dbReference>
<feature type="region of interest" description="Disordered" evidence="2">
    <location>
        <begin position="1"/>
        <end position="46"/>
    </location>
</feature>